<sequence length="38" mass="4081">MHLIASISPPVNYFILFSVQAPIQSAPMSCKTCIIGCV</sequence>
<accession>A0A0A8ZQR9</accession>
<protein>
    <submittedName>
        <fullName evidence="1">Uncharacterized protein</fullName>
    </submittedName>
</protein>
<evidence type="ECO:0000313" key="1">
    <source>
        <dbReference type="EMBL" id="JAD37177.1"/>
    </source>
</evidence>
<reference evidence="1" key="2">
    <citation type="journal article" date="2015" name="Data Brief">
        <title>Shoot transcriptome of the giant reed, Arundo donax.</title>
        <authorList>
            <person name="Barrero R.A."/>
            <person name="Guerrero F.D."/>
            <person name="Moolhuijzen P."/>
            <person name="Goolsby J.A."/>
            <person name="Tidwell J."/>
            <person name="Bellgard S.E."/>
            <person name="Bellgard M.I."/>
        </authorList>
    </citation>
    <scope>NUCLEOTIDE SEQUENCE</scope>
    <source>
        <tissue evidence="1">Shoot tissue taken approximately 20 cm above the soil surface</tissue>
    </source>
</reference>
<dbReference type="EMBL" id="GBRH01260718">
    <property type="protein sequence ID" value="JAD37177.1"/>
    <property type="molecule type" value="Transcribed_RNA"/>
</dbReference>
<proteinExistence type="predicted"/>
<reference evidence="1" key="1">
    <citation type="submission" date="2014-09" db="EMBL/GenBank/DDBJ databases">
        <authorList>
            <person name="Magalhaes I.L.F."/>
            <person name="Oliveira U."/>
            <person name="Santos F.R."/>
            <person name="Vidigal T.H.D.A."/>
            <person name="Brescovit A.D."/>
            <person name="Santos A.J."/>
        </authorList>
    </citation>
    <scope>NUCLEOTIDE SEQUENCE</scope>
    <source>
        <tissue evidence="1">Shoot tissue taken approximately 20 cm above the soil surface</tissue>
    </source>
</reference>
<name>A0A0A8ZQR9_ARUDO</name>
<organism evidence="1">
    <name type="scientific">Arundo donax</name>
    <name type="common">Giant reed</name>
    <name type="synonym">Donax arundinaceus</name>
    <dbReference type="NCBI Taxonomy" id="35708"/>
    <lineage>
        <taxon>Eukaryota</taxon>
        <taxon>Viridiplantae</taxon>
        <taxon>Streptophyta</taxon>
        <taxon>Embryophyta</taxon>
        <taxon>Tracheophyta</taxon>
        <taxon>Spermatophyta</taxon>
        <taxon>Magnoliopsida</taxon>
        <taxon>Liliopsida</taxon>
        <taxon>Poales</taxon>
        <taxon>Poaceae</taxon>
        <taxon>PACMAD clade</taxon>
        <taxon>Arundinoideae</taxon>
        <taxon>Arundineae</taxon>
        <taxon>Arundo</taxon>
    </lineage>
</organism>
<dbReference type="AlphaFoldDB" id="A0A0A8ZQR9"/>